<feature type="chain" id="PRO_5038968216" description="Secreted protein" evidence="1">
    <location>
        <begin position="24"/>
        <end position="133"/>
    </location>
</feature>
<keyword evidence="1" id="KW-0732">Signal</keyword>
<reference evidence="2 3" key="1">
    <citation type="submission" date="2019-03" db="EMBL/GenBank/DDBJ databases">
        <title>Three New Species of Nocardioides, Nocardioides euryhalodurans sp. nov., Nocardioides seonyuensis sp. nov. and Nocardioides eburneoflavus sp. nov., Iolated from Soil.</title>
        <authorList>
            <person name="Roh S.G."/>
            <person name="Lee C."/>
            <person name="Kim M.-K."/>
            <person name="Kim S.B."/>
        </authorList>
    </citation>
    <scope>NUCLEOTIDE SEQUENCE [LARGE SCALE GENOMIC DNA]</scope>
    <source>
        <strain evidence="2 3">MMS17-SY117</strain>
    </source>
</reference>
<evidence type="ECO:0000313" key="2">
    <source>
        <dbReference type="EMBL" id="QBR91321.1"/>
    </source>
</evidence>
<dbReference type="OrthoDB" id="3783159at2"/>
<organism evidence="2 3">
    <name type="scientific">Nocardioides euryhalodurans</name>
    <dbReference type="NCBI Taxonomy" id="2518370"/>
    <lineage>
        <taxon>Bacteria</taxon>
        <taxon>Bacillati</taxon>
        <taxon>Actinomycetota</taxon>
        <taxon>Actinomycetes</taxon>
        <taxon>Propionibacteriales</taxon>
        <taxon>Nocardioidaceae</taxon>
        <taxon>Nocardioides</taxon>
    </lineage>
</organism>
<name>A0A4P7GHW0_9ACTN</name>
<evidence type="ECO:0008006" key="4">
    <source>
        <dbReference type="Google" id="ProtNLM"/>
    </source>
</evidence>
<dbReference type="AlphaFoldDB" id="A0A4P7GHW0"/>
<evidence type="ECO:0000256" key="1">
    <source>
        <dbReference type="SAM" id="SignalP"/>
    </source>
</evidence>
<dbReference type="EMBL" id="CP038267">
    <property type="protein sequence ID" value="QBR91321.1"/>
    <property type="molecule type" value="Genomic_DNA"/>
</dbReference>
<gene>
    <name evidence="2" type="ORF">EXE57_02825</name>
</gene>
<feature type="signal peptide" evidence="1">
    <location>
        <begin position="1"/>
        <end position="23"/>
    </location>
</feature>
<evidence type="ECO:0000313" key="3">
    <source>
        <dbReference type="Proteomes" id="UP000294894"/>
    </source>
</evidence>
<dbReference type="RefSeq" id="WP_135073819.1">
    <property type="nucleotide sequence ID" value="NZ_CP038267.1"/>
</dbReference>
<sequence length="133" mass="14990">MLAHRTRLAAAAAVLALAAPLTAVSTADAGTQEPQETRTVTIKGIEPNPGRFFAKGKVIPQYAERGAIMQRKLRSQSRWRDDFRFETSATSRYRQRIKPLRRVGTVCYRVKVNASNGFRTSYSERVCIRTFRG</sequence>
<keyword evidence="3" id="KW-1185">Reference proteome</keyword>
<protein>
    <recommendedName>
        <fullName evidence="4">Secreted protein</fullName>
    </recommendedName>
</protein>
<dbReference type="Proteomes" id="UP000294894">
    <property type="component" value="Chromosome"/>
</dbReference>
<proteinExistence type="predicted"/>
<accession>A0A4P7GHW0</accession>
<dbReference type="KEGG" id="noy:EXE57_02825"/>